<keyword evidence="1" id="KW-0812">Transmembrane</keyword>
<feature type="transmembrane region" description="Helical" evidence="1">
    <location>
        <begin position="68"/>
        <end position="88"/>
    </location>
</feature>
<organism evidence="2 3">
    <name type="scientific">Neorhizobium turbinariae</name>
    <dbReference type="NCBI Taxonomy" id="2937795"/>
    <lineage>
        <taxon>Bacteria</taxon>
        <taxon>Pseudomonadati</taxon>
        <taxon>Pseudomonadota</taxon>
        <taxon>Alphaproteobacteria</taxon>
        <taxon>Hyphomicrobiales</taxon>
        <taxon>Rhizobiaceae</taxon>
        <taxon>Rhizobium/Agrobacterium group</taxon>
        <taxon>Neorhizobium</taxon>
    </lineage>
</organism>
<proteinExistence type="predicted"/>
<dbReference type="RefSeq" id="WP_248681418.1">
    <property type="nucleotide sequence ID" value="NZ_JALPRY010000001.1"/>
</dbReference>
<sequence length="92" mass="9592">MARDIAHQISILQDQLADLSRSLTRQASSSASDASATLGPLARHAASHLRQHGLDLTRQAQRNSTATGVALGALAAGTLLGFFLAGSLRKDD</sequence>
<comment type="caution">
    <text evidence="2">The sequence shown here is derived from an EMBL/GenBank/DDBJ whole genome shotgun (WGS) entry which is preliminary data.</text>
</comment>
<protein>
    <recommendedName>
        <fullName evidence="4">DUF883 domain-containing protein</fullName>
    </recommendedName>
</protein>
<keyword evidence="1" id="KW-1133">Transmembrane helix</keyword>
<reference evidence="2 3" key="1">
    <citation type="submission" date="2022-04" db="EMBL/GenBank/DDBJ databases">
        <title>Rhizobium coralii sp. nov., isolated from coral Turbinaria peltata.</title>
        <authorList>
            <person name="Sun H."/>
        </authorList>
    </citation>
    <scope>NUCLEOTIDE SEQUENCE [LARGE SCALE GENOMIC DNA]</scope>
    <source>
        <strain evidence="2 3">NTR19</strain>
    </source>
</reference>
<dbReference type="Proteomes" id="UP001202827">
    <property type="component" value="Unassembled WGS sequence"/>
</dbReference>
<evidence type="ECO:0000313" key="2">
    <source>
        <dbReference type="EMBL" id="MCK8778518.1"/>
    </source>
</evidence>
<keyword evidence="3" id="KW-1185">Reference proteome</keyword>
<evidence type="ECO:0000313" key="3">
    <source>
        <dbReference type="Proteomes" id="UP001202827"/>
    </source>
</evidence>
<evidence type="ECO:0000256" key="1">
    <source>
        <dbReference type="SAM" id="Phobius"/>
    </source>
</evidence>
<dbReference type="EMBL" id="JALPRY010000001">
    <property type="protein sequence ID" value="MCK8778518.1"/>
    <property type="molecule type" value="Genomic_DNA"/>
</dbReference>
<evidence type="ECO:0008006" key="4">
    <source>
        <dbReference type="Google" id="ProtNLM"/>
    </source>
</evidence>
<keyword evidence="1" id="KW-0472">Membrane</keyword>
<gene>
    <name evidence="2" type="ORF">M0654_00850</name>
</gene>
<name>A0ABT0IKY1_9HYPH</name>
<accession>A0ABT0IKY1</accession>